<dbReference type="Gene3D" id="1.20.120.160">
    <property type="entry name" value="HPT domain"/>
    <property type="match status" value="1"/>
</dbReference>
<dbReference type="InterPro" id="IPR036641">
    <property type="entry name" value="HPT_dom_sf"/>
</dbReference>
<keyword evidence="5" id="KW-1185">Reference proteome</keyword>
<keyword evidence="1 2" id="KW-0902">Two-component regulatory system</keyword>
<dbReference type="PANTHER" id="PTHR28242">
    <property type="entry name" value="PHOSPHORELAY INTERMEDIATE PROTEIN YPD1"/>
    <property type="match status" value="1"/>
</dbReference>
<dbReference type="PANTHER" id="PTHR28242:SF63">
    <property type="entry name" value="HISTIDINE-CONTAINING PHOSPHOTRANSFER PROTEIN"/>
    <property type="match status" value="1"/>
</dbReference>
<comment type="domain">
    <text evidence="2">Histidine-containing phosphotransfer domain (HPt) contains an active histidine that mediates the phosphotransfer.</text>
</comment>
<comment type="subcellular location">
    <subcellularLocation>
        <location evidence="2">Cytoplasm</location>
        <location evidence="2">Cytosol</location>
    </subcellularLocation>
    <subcellularLocation>
        <location evidence="2">Nucleus</location>
    </subcellularLocation>
</comment>
<gene>
    <name evidence="4" type="ORF">HAX54_020242</name>
</gene>
<name>A0ABS8UQV5_DATST</name>
<evidence type="ECO:0000256" key="3">
    <source>
        <dbReference type="SAM" id="Coils"/>
    </source>
</evidence>
<dbReference type="InterPro" id="IPR045871">
    <property type="entry name" value="AHP1-5/YPD1"/>
</dbReference>
<dbReference type="Proteomes" id="UP000823775">
    <property type="component" value="Unassembled WGS sequence"/>
</dbReference>
<sequence>MMAMVVCVSDFWVSTKMGDQTLNRDLLDYFDGEIVYCEETGDDSLNQQLSEICRSFEDEVSGSQKTDKSALNQLQLNRIQSLEDEGLVDSFFRMVYLLKEEQGPSFFLDLVLNFSRDARIVMGDMAKALFSESSVVDFDVLNQHCIKLKGSSACIGARKVSNVCDVFIQAVGKKSKDECLEALRNIEREYHDLQSKTESIMQLEKEIVSAESPQS</sequence>
<reference evidence="4 5" key="1">
    <citation type="journal article" date="2021" name="BMC Genomics">
        <title>Datura genome reveals duplications of psychoactive alkaloid biosynthetic genes and high mutation rate following tissue culture.</title>
        <authorList>
            <person name="Rajewski A."/>
            <person name="Carter-House D."/>
            <person name="Stajich J."/>
            <person name="Litt A."/>
        </authorList>
    </citation>
    <scope>NUCLEOTIDE SEQUENCE [LARGE SCALE GENOMIC DNA]</scope>
    <source>
        <strain evidence="4">AR-01</strain>
    </source>
</reference>
<comment type="caution">
    <text evidence="4">The sequence shown here is derived from an EMBL/GenBank/DDBJ whole genome shotgun (WGS) entry which is preliminary data.</text>
</comment>
<keyword evidence="2" id="KW-0932">Cytokinin signaling pathway</keyword>
<dbReference type="SUPFAM" id="SSF47226">
    <property type="entry name" value="Histidine-containing phosphotransfer domain, HPT domain"/>
    <property type="match status" value="1"/>
</dbReference>
<organism evidence="4 5">
    <name type="scientific">Datura stramonium</name>
    <name type="common">Jimsonweed</name>
    <name type="synonym">Common thornapple</name>
    <dbReference type="NCBI Taxonomy" id="4076"/>
    <lineage>
        <taxon>Eukaryota</taxon>
        <taxon>Viridiplantae</taxon>
        <taxon>Streptophyta</taxon>
        <taxon>Embryophyta</taxon>
        <taxon>Tracheophyta</taxon>
        <taxon>Spermatophyta</taxon>
        <taxon>Magnoliopsida</taxon>
        <taxon>eudicotyledons</taxon>
        <taxon>Gunneridae</taxon>
        <taxon>Pentapetalae</taxon>
        <taxon>asterids</taxon>
        <taxon>lamiids</taxon>
        <taxon>Solanales</taxon>
        <taxon>Solanaceae</taxon>
        <taxon>Solanoideae</taxon>
        <taxon>Datureae</taxon>
        <taxon>Datura</taxon>
    </lineage>
</organism>
<proteinExistence type="predicted"/>
<evidence type="ECO:0000256" key="1">
    <source>
        <dbReference type="ARBA" id="ARBA00023012"/>
    </source>
</evidence>
<evidence type="ECO:0000313" key="4">
    <source>
        <dbReference type="EMBL" id="MCD9561239.1"/>
    </source>
</evidence>
<dbReference type="EMBL" id="JACEIK010002446">
    <property type="protein sequence ID" value="MCD9561239.1"/>
    <property type="molecule type" value="Genomic_DNA"/>
</dbReference>
<evidence type="ECO:0000256" key="2">
    <source>
        <dbReference type="RuleBase" id="RU369004"/>
    </source>
</evidence>
<keyword evidence="3" id="KW-0175">Coiled coil</keyword>
<protein>
    <recommendedName>
        <fullName evidence="2">Histidine-containing phosphotransfer protein</fullName>
    </recommendedName>
</protein>
<evidence type="ECO:0000313" key="5">
    <source>
        <dbReference type="Proteomes" id="UP000823775"/>
    </source>
</evidence>
<feature type="coiled-coil region" evidence="3">
    <location>
        <begin position="176"/>
        <end position="206"/>
    </location>
</feature>
<accession>A0ABS8UQV5</accession>
<comment type="function">
    <text evidence="2">Functions as a two-component phosphorelay mediators between cytokinin sensor histidine kinases and response regulators (B-type ARRs). Plays an important role in propagating cytokinin signal transduction.</text>
</comment>